<evidence type="ECO:0000313" key="4">
    <source>
        <dbReference type="EMBL" id="ADJ48847.1"/>
    </source>
</evidence>
<dbReference type="InterPro" id="IPR050268">
    <property type="entry name" value="NADH-dep_flavin_reductase"/>
</dbReference>
<dbReference type="Gene3D" id="2.30.110.10">
    <property type="entry name" value="Electron Transport, Fmn-binding Protein, Chain A"/>
    <property type="match status" value="1"/>
</dbReference>
<dbReference type="GO" id="GO:0042602">
    <property type="term" value="F:riboflavin reductase (NADPH) activity"/>
    <property type="evidence" value="ECO:0007669"/>
    <property type="project" value="TreeGrafter"/>
</dbReference>
<dbReference type="AlphaFoldDB" id="A0A0H3DF58"/>
<feature type="domain" description="Flavin reductase like" evidence="3">
    <location>
        <begin position="1"/>
        <end position="118"/>
    </location>
</feature>
<dbReference type="eggNOG" id="COG1853">
    <property type="taxonomic scope" value="Bacteria"/>
</dbReference>
<dbReference type="SMART" id="SM00903">
    <property type="entry name" value="Flavin_Reduct"/>
    <property type="match status" value="1"/>
</dbReference>
<dbReference type="SUPFAM" id="SSF50475">
    <property type="entry name" value="FMN-binding split barrel"/>
    <property type="match status" value="1"/>
</dbReference>
<dbReference type="Pfam" id="PF01613">
    <property type="entry name" value="Flavin_Reduct"/>
    <property type="match status" value="1"/>
</dbReference>
<evidence type="ECO:0000256" key="2">
    <source>
        <dbReference type="ARBA" id="ARBA00023002"/>
    </source>
</evidence>
<dbReference type="InterPro" id="IPR002563">
    <property type="entry name" value="Flavin_Rdtase-like_dom"/>
</dbReference>
<dbReference type="PANTHER" id="PTHR30466">
    <property type="entry name" value="FLAVIN REDUCTASE"/>
    <property type="match status" value="1"/>
</dbReference>
<evidence type="ECO:0000313" key="5">
    <source>
        <dbReference type="Proteomes" id="UP000000328"/>
    </source>
</evidence>
<evidence type="ECO:0000256" key="1">
    <source>
        <dbReference type="ARBA" id="ARBA00008898"/>
    </source>
</evidence>
<comment type="similarity">
    <text evidence="1">Belongs to the non-flavoprotein flavin reductase family.</text>
</comment>
<sequence>MVALCALADGTPAGLAASSFTSVSLVPPLVSFCVQRSSTTWPVLRPAARLGISVLAADQGSLCRQLARKIGNRFEGVSCTVETELLAGDHYIVVLRIRGLRADPQASTLVLHGSTFGRVAS</sequence>
<name>A0A0H3DF58_AMYMU</name>
<dbReference type="PANTHER" id="PTHR30466:SF11">
    <property type="entry name" value="FLAVIN-DEPENDENT MONOOXYGENASE, REDUCTASE SUBUNIT HSAB"/>
    <property type="match status" value="1"/>
</dbReference>
<dbReference type="OrthoDB" id="9792858at2"/>
<accession>A0A0H3DF58</accession>
<dbReference type="GO" id="GO:0010181">
    <property type="term" value="F:FMN binding"/>
    <property type="evidence" value="ECO:0007669"/>
    <property type="project" value="InterPro"/>
</dbReference>
<keyword evidence="2" id="KW-0560">Oxidoreductase</keyword>
<dbReference type="HOGENOM" id="CLU_059021_1_3_11"/>
<organism evidence="4 5">
    <name type="scientific">Amycolatopsis mediterranei (strain U-32)</name>
    <dbReference type="NCBI Taxonomy" id="749927"/>
    <lineage>
        <taxon>Bacteria</taxon>
        <taxon>Bacillati</taxon>
        <taxon>Actinomycetota</taxon>
        <taxon>Actinomycetes</taxon>
        <taxon>Pseudonocardiales</taxon>
        <taxon>Pseudonocardiaceae</taxon>
        <taxon>Amycolatopsis</taxon>
    </lineage>
</organism>
<dbReference type="EMBL" id="CP002000">
    <property type="protein sequence ID" value="ADJ48847.1"/>
    <property type="molecule type" value="Genomic_DNA"/>
</dbReference>
<dbReference type="PATRIC" id="fig|749927.5.peg.7417"/>
<protein>
    <submittedName>
        <fullName evidence="4">Oxidoreductase</fullName>
    </submittedName>
</protein>
<dbReference type="InterPro" id="IPR012349">
    <property type="entry name" value="Split_barrel_FMN-bd"/>
</dbReference>
<dbReference type="KEGG" id="amd:AMED_7130"/>
<evidence type="ECO:0000259" key="3">
    <source>
        <dbReference type="SMART" id="SM00903"/>
    </source>
</evidence>
<reference evidence="4 5" key="1">
    <citation type="journal article" date="2010" name="Cell Res.">
        <title>Complete genome sequence of the rifamycin SV-producing Amycolatopsis mediterranei U32 revealed its genetic characteristics in phylogeny and metabolism.</title>
        <authorList>
            <person name="Zhao W."/>
            <person name="Zhong Y."/>
            <person name="Yuan H."/>
            <person name="Wang J."/>
            <person name="Zheng H."/>
            <person name="Wang Y."/>
            <person name="Cen X."/>
            <person name="Xu F."/>
            <person name="Bai J."/>
            <person name="Han X."/>
            <person name="Lu G."/>
            <person name="Zhu Y."/>
            <person name="Shao Z."/>
            <person name="Yan H."/>
            <person name="Li C."/>
            <person name="Peng N."/>
            <person name="Zhang Z."/>
            <person name="Zhang Y."/>
            <person name="Lin W."/>
            <person name="Fan Y."/>
            <person name="Qin Z."/>
            <person name="Hu Y."/>
            <person name="Zhu B."/>
            <person name="Wang S."/>
            <person name="Ding X."/>
            <person name="Zhao G.P."/>
        </authorList>
    </citation>
    <scope>NUCLEOTIDE SEQUENCE [LARGE SCALE GENOMIC DNA]</scope>
    <source>
        <strain evidence="5">U-32</strain>
    </source>
</reference>
<dbReference type="Proteomes" id="UP000000328">
    <property type="component" value="Chromosome"/>
</dbReference>
<proteinExistence type="inferred from homology"/>
<gene>
    <name evidence="4" type="ordered locus">AMED_7130</name>
</gene>